<comment type="caution">
    <text evidence="2">The sequence shown here is derived from an EMBL/GenBank/DDBJ whole genome shotgun (WGS) entry which is preliminary data.</text>
</comment>
<sequence>MDEYRIEDHPDLRDPGWSRQAVRRAEREARWRRWRSRRPPRRFWVGSAIAAAAVLLAWAVFATQGGGPAAGRRAVDVGDPFAGTSAAAWADGEAGVVAPAAVPVGSFSAEEVAGAYERVRRAVVAARLDRRVVQDRDVEPLLSLFAPDLRESVRTLFDGRNDGEAALVATRVADGVRLAGVEPKVRGGMEAAVGPSGELVVRTDYAFAYAFEAARPEELRGPEDLVAMTRFEVRYSLREGGPGVAGLWADESAGVFDSVACPAARRGFLAPAFTDPSLPPGLSFDVGSPSSASDGCPG</sequence>
<proteinExistence type="predicted"/>
<reference evidence="2 3" key="1">
    <citation type="submission" date="2017-06" db="EMBL/GenBank/DDBJ databases">
        <title>Cultured bacterium strain Saccharothrix yanglingensis Hhs.015.</title>
        <authorList>
            <person name="Xia Y."/>
        </authorList>
    </citation>
    <scope>NUCLEOTIDE SEQUENCE [LARGE SCALE GENOMIC DNA]</scope>
    <source>
        <strain evidence="2 3">Hhs.015</strain>
    </source>
</reference>
<evidence type="ECO:0000313" key="3">
    <source>
        <dbReference type="Proteomes" id="UP001225605"/>
    </source>
</evidence>
<evidence type="ECO:0000256" key="1">
    <source>
        <dbReference type="SAM" id="Phobius"/>
    </source>
</evidence>
<accession>A0ABU0X1H6</accession>
<dbReference type="EMBL" id="NSDM01000007">
    <property type="protein sequence ID" value="MDQ2585990.1"/>
    <property type="molecule type" value="Genomic_DNA"/>
</dbReference>
<feature type="transmembrane region" description="Helical" evidence="1">
    <location>
        <begin position="43"/>
        <end position="61"/>
    </location>
</feature>
<keyword evidence="1" id="KW-0812">Transmembrane</keyword>
<keyword evidence="1" id="KW-0472">Membrane</keyword>
<evidence type="ECO:0000313" key="2">
    <source>
        <dbReference type="EMBL" id="MDQ2585990.1"/>
    </source>
</evidence>
<keyword evidence="1" id="KW-1133">Transmembrane helix</keyword>
<organism evidence="2 3">
    <name type="scientific">Saccharothrix yanglingensis</name>
    <dbReference type="NCBI Taxonomy" id="659496"/>
    <lineage>
        <taxon>Bacteria</taxon>
        <taxon>Bacillati</taxon>
        <taxon>Actinomycetota</taxon>
        <taxon>Actinomycetes</taxon>
        <taxon>Pseudonocardiales</taxon>
        <taxon>Pseudonocardiaceae</taxon>
        <taxon>Saccharothrix</taxon>
    </lineage>
</organism>
<protein>
    <submittedName>
        <fullName evidence="2">Uncharacterized protein</fullName>
    </submittedName>
</protein>
<dbReference type="Proteomes" id="UP001225605">
    <property type="component" value="Unassembled WGS sequence"/>
</dbReference>
<gene>
    <name evidence="2" type="ORF">CKY47_18750</name>
</gene>
<name>A0ABU0X1H6_9PSEU</name>
<keyword evidence="3" id="KW-1185">Reference proteome</keyword>